<feature type="domain" description="RNA polymerase sigma factor 70 region 4 type 2" evidence="5">
    <location>
        <begin position="69"/>
        <end position="120"/>
    </location>
</feature>
<dbReference type="NCBIfam" id="TIGR02937">
    <property type="entry name" value="sigma70-ECF"/>
    <property type="match status" value="1"/>
</dbReference>
<evidence type="ECO:0000256" key="4">
    <source>
        <dbReference type="ARBA" id="ARBA00023163"/>
    </source>
</evidence>
<feature type="non-terminal residue" evidence="6">
    <location>
        <position position="1"/>
    </location>
</feature>
<dbReference type="Gene3D" id="1.10.10.10">
    <property type="entry name" value="Winged helix-like DNA-binding domain superfamily/Winged helix DNA-binding domain"/>
    <property type="match status" value="1"/>
</dbReference>
<dbReference type="CDD" id="cd06171">
    <property type="entry name" value="Sigma70_r4"/>
    <property type="match status" value="1"/>
</dbReference>
<reference evidence="6" key="1">
    <citation type="journal article" date="2014" name="Front. Microbiol.">
        <title>High frequency of phylogenetically diverse reductive dehalogenase-homologous genes in deep subseafloor sedimentary metagenomes.</title>
        <authorList>
            <person name="Kawai M."/>
            <person name="Futagami T."/>
            <person name="Toyoda A."/>
            <person name="Takaki Y."/>
            <person name="Nishi S."/>
            <person name="Hori S."/>
            <person name="Arai W."/>
            <person name="Tsubouchi T."/>
            <person name="Morono Y."/>
            <person name="Uchiyama I."/>
            <person name="Ito T."/>
            <person name="Fujiyama A."/>
            <person name="Inagaki F."/>
            <person name="Takami H."/>
        </authorList>
    </citation>
    <scope>NUCLEOTIDE SEQUENCE</scope>
    <source>
        <strain evidence="6">Expedition CK06-06</strain>
    </source>
</reference>
<evidence type="ECO:0000256" key="3">
    <source>
        <dbReference type="ARBA" id="ARBA00023082"/>
    </source>
</evidence>
<evidence type="ECO:0000313" key="6">
    <source>
        <dbReference type="EMBL" id="GAG22793.1"/>
    </source>
</evidence>
<comment type="similarity">
    <text evidence="1">Belongs to the sigma-70 factor family. ECF subfamily.</text>
</comment>
<evidence type="ECO:0000256" key="1">
    <source>
        <dbReference type="ARBA" id="ARBA00010641"/>
    </source>
</evidence>
<keyword evidence="3" id="KW-0731">Sigma factor</keyword>
<dbReference type="GO" id="GO:0003677">
    <property type="term" value="F:DNA binding"/>
    <property type="evidence" value="ECO:0007669"/>
    <property type="project" value="InterPro"/>
</dbReference>
<dbReference type="PANTHER" id="PTHR43133">
    <property type="entry name" value="RNA POLYMERASE ECF-TYPE SIGMA FACTO"/>
    <property type="match status" value="1"/>
</dbReference>
<name>X0WE13_9ZZZZ</name>
<dbReference type="Pfam" id="PF08281">
    <property type="entry name" value="Sigma70_r4_2"/>
    <property type="match status" value="1"/>
</dbReference>
<dbReference type="InterPro" id="IPR013325">
    <property type="entry name" value="RNA_pol_sigma_r2"/>
</dbReference>
<dbReference type="EMBL" id="BARS01033163">
    <property type="protein sequence ID" value="GAG22793.1"/>
    <property type="molecule type" value="Genomic_DNA"/>
</dbReference>
<accession>X0WE13</accession>
<evidence type="ECO:0000259" key="5">
    <source>
        <dbReference type="Pfam" id="PF08281"/>
    </source>
</evidence>
<dbReference type="PANTHER" id="PTHR43133:SF51">
    <property type="entry name" value="RNA POLYMERASE SIGMA FACTOR"/>
    <property type="match status" value="1"/>
</dbReference>
<dbReference type="SUPFAM" id="SSF88659">
    <property type="entry name" value="Sigma3 and sigma4 domains of RNA polymerase sigma factors"/>
    <property type="match status" value="1"/>
</dbReference>
<dbReference type="InterPro" id="IPR036388">
    <property type="entry name" value="WH-like_DNA-bd_sf"/>
</dbReference>
<sequence>KTFRGGSSLYTWLFRIAVNTSLSHRRRRKWVQMSAPAGDEDDPNPGNAVADTAAANPADRLVTAETEVLVQEAINGLDDEHRTVVVLRDIQHCDYRQIAEILEVPPGTVKSRLHRARMMLRDKLQPLLEC</sequence>
<comment type="caution">
    <text evidence="6">The sequence shown here is derived from an EMBL/GenBank/DDBJ whole genome shotgun (WGS) entry which is preliminary data.</text>
</comment>
<dbReference type="InterPro" id="IPR014284">
    <property type="entry name" value="RNA_pol_sigma-70_dom"/>
</dbReference>
<protein>
    <recommendedName>
        <fullName evidence="5">RNA polymerase sigma factor 70 region 4 type 2 domain-containing protein</fullName>
    </recommendedName>
</protein>
<dbReference type="InterPro" id="IPR013324">
    <property type="entry name" value="RNA_pol_sigma_r3/r4-like"/>
</dbReference>
<organism evidence="6">
    <name type="scientific">marine sediment metagenome</name>
    <dbReference type="NCBI Taxonomy" id="412755"/>
    <lineage>
        <taxon>unclassified sequences</taxon>
        <taxon>metagenomes</taxon>
        <taxon>ecological metagenomes</taxon>
    </lineage>
</organism>
<dbReference type="InterPro" id="IPR013249">
    <property type="entry name" value="RNA_pol_sigma70_r4_t2"/>
</dbReference>
<dbReference type="GO" id="GO:0006352">
    <property type="term" value="P:DNA-templated transcription initiation"/>
    <property type="evidence" value="ECO:0007669"/>
    <property type="project" value="InterPro"/>
</dbReference>
<proteinExistence type="inferred from homology"/>
<dbReference type="SUPFAM" id="SSF88946">
    <property type="entry name" value="Sigma2 domain of RNA polymerase sigma factors"/>
    <property type="match status" value="1"/>
</dbReference>
<keyword evidence="4" id="KW-0804">Transcription</keyword>
<dbReference type="Gene3D" id="1.10.1740.10">
    <property type="match status" value="1"/>
</dbReference>
<dbReference type="AlphaFoldDB" id="X0WE13"/>
<evidence type="ECO:0000256" key="2">
    <source>
        <dbReference type="ARBA" id="ARBA00023015"/>
    </source>
</evidence>
<keyword evidence="2" id="KW-0805">Transcription regulation</keyword>
<dbReference type="InterPro" id="IPR039425">
    <property type="entry name" value="RNA_pol_sigma-70-like"/>
</dbReference>
<dbReference type="GO" id="GO:0016987">
    <property type="term" value="F:sigma factor activity"/>
    <property type="evidence" value="ECO:0007669"/>
    <property type="project" value="UniProtKB-KW"/>
</dbReference>
<gene>
    <name evidence="6" type="ORF">S01H1_51394</name>
</gene>